<organism evidence="3 4">
    <name type="scientific">Blattamonas nauphoetae</name>
    <dbReference type="NCBI Taxonomy" id="2049346"/>
    <lineage>
        <taxon>Eukaryota</taxon>
        <taxon>Metamonada</taxon>
        <taxon>Preaxostyla</taxon>
        <taxon>Oxymonadida</taxon>
        <taxon>Blattamonas</taxon>
    </lineage>
</organism>
<reference evidence="3 4" key="1">
    <citation type="journal article" date="2022" name="bioRxiv">
        <title>Genomics of Preaxostyla Flagellates Illuminates Evolutionary Transitions and the Path Towards Mitochondrial Loss.</title>
        <authorList>
            <person name="Novak L.V.F."/>
            <person name="Treitli S.C."/>
            <person name="Pyrih J."/>
            <person name="Halakuc P."/>
            <person name="Pipaliya S.V."/>
            <person name="Vacek V."/>
            <person name="Brzon O."/>
            <person name="Soukal P."/>
            <person name="Eme L."/>
            <person name="Dacks J.B."/>
            <person name="Karnkowska A."/>
            <person name="Elias M."/>
            <person name="Hampl V."/>
        </authorList>
    </citation>
    <scope>NUCLEOTIDE SEQUENCE [LARGE SCALE GENOMIC DNA]</scope>
    <source>
        <strain evidence="3">NAU3</strain>
        <tissue evidence="3">Gut</tissue>
    </source>
</reference>
<feature type="compositionally biased region" description="Polar residues" evidence="1">
    <location>
        <begin position="325"/>
        <end position="335"/>
    </location>
</feature>
<feature type="compositionally biased region" description="Acidic residues" evidence="1">
    <location>
        <begin position="416"/>
        <end position="431"/>
    </location>
</feature>
<sequence>MIQVTQYVLSIEVPLIYGKGFLWLIILAITFSLLFFISFTQFLLFVFKRIITKRIRIFIFFFISMYCFINALVLCIPFPYNPVSFFLVVDMLPRLLLNVTWILFSHWLIGMMTESEKARQGMAFLHLGAGILVVVLHVVGCVISIVNYGSLSNAVYDPKLEYRTLFLSQLINTGLTSLILILMIIDIVSIARSARSVQLKLFRNLRFLYLVPSIGTAVVYFVQLCSMILNNFGVDHLYSRLSDSASFCLHPEIFRVLVLDHCTIFSLLYVFRYFMLKVSPIVIFLLSFFVITKQTNSTLLMVLYESGALEIQKKESTPSEHSKKPGTSENDSVTPETPLLETPDRKSKSKPRKSALQEQSSKGGEWTNRSGKGFLKTRSRRASDTTDVISALSSSKTNIYRSRNPHNSQMKGVEEFVFDDDEEQEYEDDYV</sequence>
<feature type="compositionally biased region" description="Polar residues" evidence="1">
    <location>
        <begin position="385"/>
        <end position="410"/>
    </location>
</feature>
<comment type="caution">
    <text evidence="3">The sequence shown here is derived from an EMBL/GenBank/DDBJ whole genome shotgun (WGS) entry which is preliminary data.</text>
</comment>
<feature type="transmembrane region" description="Helical" evidence="2">
    <location>
        <begin position="166"/>
        <end position="188"/>
    </location>
</feature>
<dbReference type="Proteomes" id="UP001281761">
    <property type="component" value="Unassembled WGS sequence"/>
</dbReference>
<proteinExistence type="predicted"/>
<keyword evidence="2" id="KW-0472">Membrane</keyword>
<evidence type="ECO:0000313" key="3">
    <source>
        <dbReference type="EMBL" id="KAK2945773.1"/>
    </source>
</evidence>
<feature type="compositionally biased region" description="Basic and acidic residues" evidence="1">
    <location>
        <begin position="314"/>
        <end position="323"/>
    </location>
</feature>
<evidence type="ECO:0000256" key="1">
    <source>
        <dbReference type="SAM" id="MobiDB-lite"/>
    </source>
</evidence>
<feature type="region of interest" description="Disordered" evidence="1">
    <location>
        <begin position="314"/>
        <end position="431"/>
    </location>
</feature>
<evidence type="ECO:0000256" key="2">
    <source>
        <dbReference type="SAM" id="Phobius"/>
    </source>
</evidence>
<feature type="transmembrane region" description="Helical" evidence="2">
    <location>
        <begin position="208"/>
        <end position="233"/>
    </location>
</feature>
<keyword evidence="2" id="KW-0812">Transmembrane</keyword>
<feature type="transmembrane region" description="Helical" evidence="2">
    <location>
        <begin position="123"/>
        <end position="146"/>
    </location>
</feature>
<feature type="compositionally biased region" description="Polar residues" evidence="1">
    <location>
        <begin position="356"/>
        <end position="370"/>
    </location>
</feature>
<evidence type="ECO:0000313" key="4">
    <source>
        <dbReference type="Proteomes" id="UP001281761"/>
    </source>
</evidence>
<dbReference type="EMBL" id="JARBJD010000248">
    <property type="protein sequence ID" value="KAK2945773.1"/>
    <property type="molecule type" value="Genomic_DNA"/>
</dbReference>
<protein>
    <recommendedName>
        <fullName evidence="5">Transmembrane protein</fullName>
    </recommendedName>
</protein>
<accession>A0ABQ9X1X2</accession>
<keyword evidence="2" id="KW-1133">Transmembrane helix</keyword>
<feature type="transmembrane region" description="Helical" evidence="2">
    <location>
        <begin position="57"/>
        <end position="80"/>
    </location>
</feature>
<feature type="transmembrane region" description="Helical" evidence="2">
    <location>
        <begin position="92"/>
        <end position="111"/>
    </location>
</feature>
<evidence type="ECO:0008006" key="5">
    <source>
        <dbReference type="Google" id="ProtNLM"/>
    </source>
</evidence>
<gene>
    <name evidence="3" type="ORF">BLNAU_19329</name>
</gene>
<name>A0ABQ9X1X2_9EUKA</name>
<keyword evidence="4" id="KW-1185">Reference proteome</keyword>
<feature type="transmembrane region" description="Helical" evidence="2">
    <location>
        <begin position="20"/>
        <end position="45"/>
    </location>
</feature>